<dbReference type="PANTHER" id="PTHR42743:SF11">
    <property type="entry name" value="AMINODEOXYCHORISMATE LYASE"/>
    <property type="match status" value="1"/>
</dbReference>
<accession>A0ABQ6IUR6</accession>
<keyword evidence="3" id="KW-1185">Reference proteome</keyword>
<dbReference type="InterPro" id="IPR043131">
    <property type="entry name" value="BCAT-like_N"/>
</dbReference>
<keyword evidence="2" id="KW-0456">Lyase</keyword>
<protein>
    <submittedName>
        <fullName evidence="2">4-amino-4-deoxychorismate lyase</fullName>
    </submittedName>
</protein>
<evidence type="ECO:0000256" key="1">
    <source>
        <dbReference type="ARBA" id="ARBA00009320"/>
    </source>
</evidence>
<dbReference type="EMBL" id="BSUO01000001">
    <property type="protein sequence ID" value="GMA41665.1"/>
    <property type="molecule type" value="Genomic_DNA"/>
</dbReference>
<name>A0ABQ6IUR6_9MICO</name>
<dbReference type="SUPFAM" id="SSF56752">
    <property type="entry name" value="D-aminoacid aminotransferase-like PLP-dependent enzymes"/>
    <property type="match status" value="1"/>
</dbReference>
<proteinExistence type="inferred from homology"/>
<dbReference type="Pfam" id="PF01063">
    <property type="entry name" value="Aminotran_4"/>
    <property type="match status" value="1"/>
</dbReference>
<dbReference type="InterPro" id="IPR036038">
    <property type="entry name" value="Aminotransferase-like"/>
</dbReference>
<dbReference type="InterPro" id="IPR050571">
    <property type="entry name" value="Class-IV_PLP-Dep_Aminotrnsfr"/>
</dbReference>
<sequence>MLLGRGVVPTATPVVGVDDLGLTRGHGCFDATRVRFAAGVADIDVLELHIARLHRSAAALGIPCPEPAAWHDLTQEACRVYAGDGEAMLKLVLTGGGETLPAGPVAYVTLTEIGEETFRQREGITVATLSRGVASDAYADAPWLLGGVKTIAYATKLAAKEEAHRRGADDALFVSTDGFALEAPTSAIVVRHGRELATTPTGATGVLASITIDRIAEAAPQEGYTLTHRLFTPADVRAADGAWFVSSVRGVAPIRRLDDVDLPTDTTGDDVVRRLAGF</sequence>
<evidence type="ECO:0000313" key="2">
    <source>
        <dbReference type="EMBL" id="GMA41665.1"/>
    </source>
</evidence>
<dbReference type="InterPro" id="IPR043132">
    <property type="entry name" value="BCAT-like_C"/>
</dbReference>
<organism evidence="2 3">
    <name type="scientific">Mobilicoccus caccae</name>
    <dbReference type="NCBI Taxonomy" id="1859295"/>
    <lineage>
        <taxon>Bacteria</taxon>
        <taxon>Bacillati</taxon>
        <taxon>Actinomycetota</taxon>
        <taxon>Actinomycetes</taxon>
        <taxon>Micrococcales</taxon>
        <taxon>Dermatophilaceae</taxon>
        <taxon>Mobilicoccus</taxon>
    </lineage>
</organism>
<comment type="caution">
    <text evidence="2">The sequence shown here is derived from an EMBL/GenBank/DDBJ whole genome shotgun (WGS) entry which is preliminary data.</text>
</comment>
<gene>
    <name evidence="2" type="ORF">GCM10025883_37100</name>
</gene>
<dbReference type="GO" id="GO:0016829">
    <property type="term" value="F:lyase activity"/>
    <property type="evidence" value="ECO:0007669"/>
    <property type="project" value="UniProtKB-KW"/>
</dbReference>
<dbReference type="PANTHER" id="PTHR42743">
    <property type="entry name" value="AMINO-ACID AMINOTRANSFERASE"/>
    <property type="match status" value="1"/>
</dbReference>
<dbReference type="Gene3D" id="3.20.10.10">
    <property type="entry name" value="D-amino Acid Aminotransferase, subunit A, domain 2"/>
    <property type="match status" value="1"/>
</dbReference>
<evidence type="ECO:0000313" key="3">
    <source>
        <dbReference type="Proteomes" id="UP001157126"/>
    </source>
</evidence>
<reference evidence="3" key="1">
    <citation type="journal article" date="2019" name="Int. J. Syst. Evol. Microbiol.">
        <title>The Global Catalogue of Microorganisms (GCM) 10K type strain sequencing project: providing services to taxonomists for standard genome sequencing and annotation.</title>
        <authorList>
            <consortium name="The Broad Institute Genomics Platform"/>
            <consortium name="The Broad Institute Genome Sequencing Center for Infectious Disease"/>
            <person name="Wu L."/>
            <person name="Ma J."/>
        </authorList>
    </citation>
    <scope>NUCLEOTIDE SEQUENCE [LARGE SCALE GENOMIC DNA]</scope>
    <source>
        <strain evidence="3">NBRC 113072</strain>
    </source>
</reference>
<comment type="similarity">
    <text evidence="1">Belongs to the class-IV pyridoxal-phosphate-dependent aminotransferase family.</text>
</comment>
<dbReference type="Proteomes" id="UP001157126">
    <property type="component" value="Unassembled WGS sequence"/>
</dbReference>
<dbReference type="Gene3D" id="3.30.470.10">
    <property type="match status" value="1"/>
</dbReference>
<dbReference type="InterPro" id="IPR001544">
    <property type="entry name" value="Aminotrans_IV"/>
</dbReference>